<name>A0AC34GVL1_9BILA</name>
<evidence type="ECO:0000313" key="2">
    <source>
        <dbReference type="WBParaSite" id="ES5_v2.g904.t1"/>
    </source>
</evidence>
<dbReference type="Proteomes" id="UP000887579">
    <property type="component" value="Unplaced"/>
</dbReference>
<proteinExistence type="predicted"/>
<sequence>MVTFNGYGRVFNGGPVLDYRVSPDQVPCPTLLILQNQRFLRKVLQCYIISLKTFKAKWGGMQYPADSISSLVPNLSDTKSLS</sequence>
<dbReference type="WBParaSite" id="ES5_v2.g904.t1">
    <property type="protein sequence ID" value="ES5_v2.g904.t1"/>
    <property type="gene ID" value="ES5_v2.g904"/>
</dbReference>
<organism evidence="1 2">
    <name type="scientific">Panagrolaimus sp. ES5</name>
    <dbReference type="NCBI Taxonomy" id="591445"/>
    <lineage>
        <taxon>Eukaryota</taxon>
        <taxon>Metazoa</taxon>
        <taxon>Ecdysozoa</taxon>
        <taxon>Nematoda</taxon>
        <taxon>Chromadorea</taxon>
        <taxon>Rhabditida</taxon>
        <taxon>Tylenchina</taxon>
        <taxon>Panagrolaimomorpha</taxon>
        <taxon>Panagrolaimoidea</taxon>
        <taxon>Panagrolaimidae</taxon>
        <taxon>Panagrolaimus</taxon>
    </lineage>
</organism>
<accession>A0AC34GVL1</accession>
<reference evidence="2" key="1">
    <citation type="submission" date="2022-11" db="UniProtKB">
        <authorList>
            <consortium name="WormBaseParasite"/>
        </authorList>
    </citation>
    <scope>IDENTIFICATION</scope>
</reference>
<evidence type="ECO:0000313" key="1">
    <source>
        <dbReference type="Proteomes" id="UP000887579"/>
    </source>
</evidence>
<protein>
    <submittedName>
        <fullName evidence="2">Uncharacterized protein</fullName>
    </submittedName>
</protein>